<name>A0AAN9YZ13_9ORTH</name>
<dbReference type="SMART" id="SM00355">
    <property type="entry name" value="ZnF_C2H2"/>
    <property type="match status" value="5"/>
</dbReference>
<keyword evidence="6" id="KW-0539">Nucleus</keyword>
<keyword evidence="5 8" id="KW-0862">Zinc</keyword>
<dbReference type="GO" id="GO:0008270">
    <property type="term" value="F:zinc ion binding"/>
    <property type="evidence" value="ECO:0007669"/>
    <property type="project" value="UniProtKB-UniRule"/>
</dbReference>
<dbReference type="Proteomes" id="UP001378592">
    <property type="component" value="Unassembled WGS sequence"/>
</dbReference>
<evidence type="ECO:0000256" key="6">
    <source>
        <dbReference type="ARBA" id="ARBA00023242"/>
    </source>
</evidence>
<proteinExistence type="predicted"/>
<dbReference type="SMART" id="SM00868">
    <property type="entry name" value="zf-AD"/>
    <property type="match status" value="1"/>
</dbReference>
<dbReference type="InterPro" id="IPR050688">
    <property type="entry name" value="Zinc_finger/UBP_domain"/>
</dbReference>
<dbReference type="InterPro" id="IPR012934">
    <property type="entry name" value="Znf_AD"/>
</dbReference>
<dbReference type="GO" id="GO:0010468">
    <property type="term" value="P:regulation of gene expression"/>
    <property type="evidence" value="ECO:0007669"/>
    <property type="project" value="TreeGrafter"/>
</dbReference>
<evidence type="ECO:0000256" key="1">
    <source>
        <dbReference type="ARBA" id="ARBA00004123"/>
    </source>
</evidence>
<evidence type="ECO:0000256" key="8">
    <source>
        <dbReference type="PROSITE-ProRule" id="PRU01263"/>
    </source>
</evidence>
<evidence type="ECO:0000259" key="9">
    <source>
        <dbReference type="PROSITE" id="PS50157"/>
    </source>
</evidence>
<dbReference type="EMBL" id="JAZDUA010000308">
    <property type="protein sequence ID" value="KAK7861643.1"/>
    <property type="molecule type" value="Genomic_DNA"/>
</dbReference>
<dbReference type="FunFam" id="3.30.160.60:FF:000145">
    <property type="entry name" value="Zinc finger protein 574"/>
    <property type="match status" value="1"/>
</dbReference>
<evidence type="ECO:0000256" key="3">
    <source>
        <dbReference type="ARBA" id="ARBA00022737"/>
    </source>
</evidence>
<feature type="domain" description="C2H2-type" evidence="9">
    <location>
        <begin position="285"/>
        <end position="312"/>
    </location>
</feature>
<comment type="subcellular location">
    <subcellularLocation>
        <location evidence="1">Nucleus</location>
    </subcellularLocation>
</comment>
<evidence type="ECO:0000256" key="7">
    <source>
        <dbReference type="PROSITE-ProRule" id="PRU00042"/>
    </source>
</evidence>
<dbReference type="Gene3D" id="3.30.160.60">
    <property type="entry name" value="Classic Zinc Finger"/>
    <property type="match status" value="5"/>
</dbReference>
<evidence type="ECO:0000256" key="4">
    <source>
        <dbReference type="ARBA" id="ARBA00022771"/>
    </source>
</evidence>
<feature type="domain" description="C2H2-type" evidence="9">
    <location>
        <begin position="395"/>
        <end position="423"/>
    </location>
</feature>
<feature type="binding site" evidence="8">
    <location>
        <position position="10"/>
    </location>
    <ligand>
        <name>Zn(2+)</name>
        <dbReference type="ChEBI" id="CHEBI:29105"/>
    </ligand>
</feature>
<protein>
    <recommendedName>
        <fullName evidence="13">Zinc finger protein</fullName>
    </recommendedName>
</protein>
<organism evidence="11 12">
    <name type="scientific">Gryllus longicercus</name>
    <dbReference type="NCBI Taxonomy" id="2509291"/>
    <lineage>
        <taxon>Eukaryota</taxon>
        <taxon>Metazoa</taxon>
        <taxon>Ecdysozoa</taxon>
        <taxon>Arthropoda</taxon>
        <taxon>Hexapoda</taxon>
        <taxon>Insecta</taxon>
        <taxon>Pterygota</taxon>
        <taxon>Neoptera</taxon>
        <taxon>Polyneoptera</taxon>
        <taxon>Orthoptera</taxon>
        <taxon>Ensifera</taxon>
        <taxon>Gryllidea</taxon>
        <taxon>Grylloidea</taxon>
        <taxon>Gryllidae</taxon>
        <taxon>Gryllinae</taxon>
        <taxon>Gryllus</taxon>
    </lineage>
</organism>
<evidence type="ECO:0008006" key="13">
    <source>
        <dbReference type="Google" id="ProtNLM"/>
    </source>
</evidence>
<dbReference type="PANTHER" id="PTHR24403:SF67">
    <property type="entry name" value="FI01116P-RELATED"/>
    <property type="match status" value="1"/>
</dbReference>
<accession>A0AAN9YZ13</accession>
<dbReference type="Pfam" id="PF12874">
    <property type="entry name" value="zf-met"/>
    <property type="match status" value="1"/>
</dbReference>
<feature type="domain" description="ZAD" evidence="10">
    <location>
        <begin position="8"/>
        <end position="83"/>
    </location>
</feature>
<feature type="domain" description="C2H2-type" evidence="9">
    <location>
        <begin position="313"/>
        <end position="340"/>
    </location>
</feature>
<sequence>MALRVNIRQCRLCAKSTGDLISLFGEGSSNRNLVKIIRERLQVTISENDPLPKTVCITCKKTLEEFESFRQSCILAEKVLKTSHDSSSLLIDSQDITVSGVSKFLSLPSCVEPIPQQIQNVKVEICETDLESNNTYQDLSCQDLDSDNEGATVKEPHQDDYILVKEEAFTLGDGNNRVPNNFVEFSRPGIKPSDRTLINNVKKREVLPQMWDVYEKQITHNITNVVMRRYIISKAAFPCSLCNKCVILQRNVSKEEDSCDRTYRSEISDSRSMSYRFGEEMGELLECEYCKRPFPRLNSLKRHLRTHFGYETLPCKICGKGFSRKEHLVRHMLLHTGGRPFECEICKKSFTRKEHLNRHLLIHNETYLGHKTQPDYCSSSFKFEKNGSEVKSKRHTCEICGNDFGRKEHMVRHVRRTHSLSYPDYIPLSNFTITNIGEDSVPAYSTSSEASTNNHVSSSDELSIIHEERNTFHCRLCPRSFSCEAHLLRHLKIHARDSMFVNESRVPGTDITLSLINAND</sequence>
<dbReference type="FunFam" id="3.30.160.60:FF:000065">
    <property type="entry name" value="B-cell CLL/lymphoma 6, member B"/>
    <property type="match status" value="1"/>
</dbReference>
<dbReference type="PANTHER" id="PTHR24403">
    <property type="entry name" value="ZINC FINGER PROTEIN"/>
    <property type="match status" value="1"/>
</dbReference>
<keyword evidence="2 8" id="KW-0479">Metal-binding</keyword>
<feature type="binding site" evidence="8">
    <location>
        <position position="13"/>
    </location>
    <ligand>
        <name>Zn(2+)</name>
        <dbReference type="ChEBI" id="CHEBI:29105"/>
    </ligand>
</feature>
<reference evidence="11 12" key="1">
    <citation type="submission" date="2024-03" db="EMBL/GenBank/DDBJ databases">
        <title>The genome assembly and annotation of the cricket Gryllus longicercus Weissman &amp; Gray.</title>
        <authorList>
            <person name="Szrajer S."/>
            <person name="Gray D."/>
            <person name="Ylla G."/>
        </authorList>
    </citation>
    <scope>NUCLEOTIDE SEQUENCE [LARGE SCALE GENOMIC DNA]</scope>
    <source>
        <strain evidence="11">DAG 2021-001</strain>
        <tissue evidence="11">Whole body minus gut</tissue>
    </source>
</reference>
<dbReference type="GO" id="GO:0005634">
    <property type="term" value="C:nucleus"/>
    <property type="evidence" value="ECO:0007669"/>
    <property type="project" value="UniProtKB-SubCell"/>
</dbReference>
<dbReference type="PROSITE" id="PS50157">
    <property type="entry name" value="ZINC_FINGER_C2H2_2"/>
    <property type="match status" value="5"/>
</dbReference>
<evidence type="ECO:0000313" key="11">
    <source>
        <dbReference type="EMBL" id="KAK7861643.1"/>
    </source>
</evidence>
<dbReference type="InterPro" id="IPR013087">
    <property type="entry name" value="Znf_C2H2_type"/>
</dbReference>
<gene>
    <name evidence="11" type="ORF">R5R35_006562</name>
</gene>
<comment type="caution">
    <text evidence="11">The sequence shown here is derived from an EMBL/GenBank/DDBJ whole genome shotgun (WGS) entry which is preliminary data.</text>
</comment>
<keyword evidence="4 7" id="KW-0863">Zinc-finger</keyword>
<dbReference type="PROSITE" id="PS51915">
    <property type="entry name" value="ZAD"/>
    <property type="match status" value="1"/>
</dbReference>
<evidence type="ECO:0000259" key="10">
    <source>
        <dbReference type="PROSITE" id="PS51915"/>
    </source>
</evidence>
<keyword evidence="3" id="KW-0677">Repeat</keyword>
<dbReference type="AlphaFoldDB" id="A0AAN9YZ13"/>
<dbReference type="InterPro" id="IPR036236">
    <property type="entry name" value="Znf_C2H2_sf"/>
</dbReference>
<feature type="binding site" evidence="8">
    <location>
        <position position="56"/>
    </location>
    <ligand>
        <name>Zn(2+)</name>
        <dbReference type="ChEBI" id="CHEBI:29105"/>
    </ligand>
</feature>
<dbReference type="SUPFAM" id="SSF57667">
    <property type="entry name" value="beta-beta-alpha zinc fingers"/>
    <property type="match status" value="4"/>
</dbReference>
<dbReference type="SUPFAM" id="SSF57716">
    <property type="entry name" value="Glucocorticoid receptor-like (DNA-binding domain)"/>
    <property type="match status" value="1"/>
</dbReference>
<feature type="binding site" evidence="8">
    <location>
        <position position="59"/>
    </location>
    <ligand>
        <name>Zn(2+)</name>
        <dbReference type="ChEBI" id="CHEBI:29105"/>
    </ligand>
</feature>
<dbReference type="Pfam" id="PF00096">
    <property type="entry name" value="zf-C2H2"/>
    <property type="match status" value="3"/>
</dbReference>
<dbReference type="Gene3D" id="3.40.1800.20">
    <property type="match status" value="1"/>
</dbReference>
<dbReference type="PROSITE" id="PS00028">
    <property type="entry name" value="ZINC_FINGER_C2H2_1"/>
    <property type="match status" value="5"/>
</dbReference>
<evidence type="ECO:0000313" key="12">
    <source>
        <dbReference type="Proteomes" id="UP001378592"/>
    </source>
</evidence>
<evidence type="ECO:0000256" key="2">
    <source>
        <dbReference type="ARBA" id="ARBA00022723"/>
    </source>
</evidence>
<feature type="domain" description="C2H2-type" evidence="9">
    <location>
        <begin position="341"/>
        <end position="363"/>
    </location>
</feature>
<evidence type="ECO:0000256" key="5">
    <source>
        <dbReference type="ARBA" id="ARBA00022833"/>
    </source>
</evidence>
<keyword evidence="12" id="KW-1185">Reference proteome</keyword>
<feature type="domain" description="C2H2-type" evidence="9">
    <location>
        <begin position="472"/>
        <end position="499"/>
    </location>
</feature>
<dbReference type="Pfam" id="PF07776">
    <property type="entry name" value="zf-AD"/>
    <property type="match status" value="1"/>
</dbReference>